<reference evidence="1" key="1">
    <citation type="submission" date="2018-05" db="EMBL/GenBank/DDBJ databases">
        <authorList>
            <person name="Lanie J.A."/>
            <person name="Ng W.-L."/>
            <person name="Kazmierczak K.M."/>
            <person name="Andrzejewski T.M."/>
            <person name="Davidsen T.M."/>
            <person name="Wayne K.J."/>
            <person name="Tettelin H."/>
            <person name="Glass J.I."/>
            <person name="Rusch D."/>
            <person name="Podicherti R."/>
            <person name="Tsui H.-C.T."/>
            <person name="Winkler M.E."/>
        </authorList>
    </citation>
    <scope>NUCLEOTIDE SEQUENCE</scope>
</reference>
<proteinExistence type="predicted"/>
<name>A0A382M812_9ZZZZ</name>
<evidence type="ECO:0000313" key="1">
    <source>
        <dbReference type="EMBL" id="SVC44748.1"/>
    </source>
</evidence>
<protein>
    <submittedName>
        <fullName evidence="1">Uncharacterized protein</fullName>
    </submittedName>
</protein>
<gene>
    <name evidence="1" type="ORF">METZ01_LOCUS297602</name>
</gene>
<feature type="non-terminal residue" evidence="1">
    <location>
        <position position="35"/>
    </location>
</feature>
<organism evidence="1">
    <name type="scientific">marine metagenome</name>
    <dbReference type="NCBI Taxonomy" id="408172"/>
    <lineage>
        <taxon>unclassified sequences</taxon>
        <taxon>metagenomes</taxon>
        <taxon>ecological metagenomes</taxon>
    </lineage>
</organism>
<sequence length="35" mass="3972">MGKIPHKKIVSNLKFVYSDNDTISVIFHNNDLLLG</sequence>
<accession>A0A382M812</accession>
<dbReference type="AlphaFoldDB" id="A0A382M812"/>
<dbReference type="EMBL" id="UINC01091748">
    <property type="protein sequence ID" value="SVC44748.1"/>
    <property type="molecule type" value="Genomic_DNA"/>
</dbReference>